<dbReference type="RefSeq" id="WP_265618113.1">
    <property type="nucleotide sequence ID" value="NZ_JAPFRD010000011.1"/>
</dbReference>
<gene>
    <name evidence="1" type="ORF">OPS25_12690</name>
</gene>
<name>A0ABT3P9B2_9ALTE</name>
<proteinExistence type="predicted"/>
<evidence type="ECO:0008006" key="3">
    <source>
        <dbReference type="Google" id="ProtNLM"/>
    </source>
</evidence>
<keyword evidence="2" id="KW-1185">Reference proteome</keyword>
<dbReference type="EMBL" id="JAPFRD010000011">
    <property type="protein sequence ID" value="MCW8109359.1"/>
    <property type="molecule type" value="Genomic_DNA"/>
</dbReference>
<evidence type="ECO:0000313" key="1">
    <source>
        <dbReference type="EMBL" id="MCW8109359.1"/>
    </source>
</evidence>
<accession>A0ABT3P9B2</accession>
<comment type="caution">
    <text evidence="1">The sequence shown here is derived from an EMBL/GenBank/DDBJ whole genome shotgun (WGS) entry which is preliminary data.</text>
</comment>
<organism evidence="1 2">
    <name type="scientific">Alteromonas aquimaris</name>
    <dbReference type="NCBI Taxonomy" id="2998417"/>
    <lineage>
        <taxon>Bacteria</taxon>
        <taxon>Pseudomonadati</taxon>
        <taxon>Pseudomonadota</taxon>
        <taxon>Gammaproteobacteria</taxon>
        <taxon>Alteromonadales</taxon>
        <taxon>Alteromonadaceae</taxon>
        <taxon>Alteromonas/Salinimonas group</taxon>
        <taxon>Alteromonas</taxon>
    </lineage>
</organism>
<reference evidence="1" key="1">
    <citation type="submission" date="2022-11" db="EMBL/GenBank/DDBJ databases">
        <title>Alteromonas sp. nov., isolated from sea water of the Qingdao.</title>
        <authorList>
            <person name="Wang Q."/>
        </authorList>
    </citation>
    <scope>NUCLEOTIDE SEQUENCE</scope>
    <source>
        <strain evidence="1">ASW11-7</strain>
    </source>
</reference>
<evidence type="ECO:0000313" key="2">
    <source>
        <dbReference type="Proteomes" id="UP001142810"/>
    </source>
</evidence>
<dbReference type="PROSITE" id="PS51257">
    <property type="entry name" value="PROKAR_LIPOPROTEIN"/>
    <property type="match status" value="1"/>
</dbReference>
<protein>
    <recommendedName>
        <fullName evidence="3">Lipoprotein</fullName>
    </recommendedName>
</protein>
<sequence>MRFSYLVSALILLTGCAQTSEYRLSQASEKIFNLQILDSEAPVNNDGITRELQGDYAKRAAENYRNSIYSGKEGRNVEAKDNQ</sequence>
<dbReference type="Proteomes" id="UP001142810">
    <property type="component" value="Unassembled WGS sequence"/>
</dbReference>